<reference evidence="1" key="1">
    <citation type="submission" date="2022-07" db="EMBL/GenBank/DDBJ databases">
        <title>Phylogenomic reconstructions and comparative analyses of Kickxellomycotina fungi.</title>
        <authorList>
            <person name="Reynolds N.K."/>
            <person name="Stajich J.E."/>
            <person name="Barry K."/>
            <person name="Grigoriev I.V."/>
            <person name="Crous P."/>
            <person name="Smith M.E."/>
        </authorList>
    </citation>
    <scope>NUCLEOTIDE SEQUENCE</scope>
    <source>
        <strain evidence="1">Benny 63K</strain>
    </source>
</reference>
<sequence>QLLEWLGKTQSEYEHERMSWLLPSPVLTAAAAVEVAIESEEANESPLVAVANGALGCAPVAGRQYSQQLSEAPTSPINPNDWPNDDVADDCEIVFKDHGASCFDELVDSQKQLQQQPAVLEEAHPRDTRSIMEGLMSRLIRFQEMYSS</sequence>
<proteinExistence type="predicted"/>
<name>A0ACC1IKD9_9FUNG</name>
<accession>A0ACC1IKD9</accession>
<dbReference type="EMBL" id="JANBPG010000630">
    <property type="protein sequence ID" value="KAJ1894927.1"/>
    <property type="molecule type" value="Genomic_DNA"/>
</dbReference>
<evidence type="ECO:0000313" key="2">
    <source>
        <dbReference type="Proteomes" id="UP001150581"/>
    </source>
</evidence>
<evidence type="ECO:0000313" key="1">
    <source>
        <dbReference type="EMBL" id="KAJ1894927.1"/>
    </source>
</evidence>
<feature type="non-terminal residue" evidence="1">
    <location>
        <position position="1"/>
    </location>
</feature>
<dbReference type="Proteomes" id="UP001150581">
    <property type="component" value="Unassembled WGS sequence"/>
</dbReference>
<protein>
    <submittedName>
        <fullName evidence="1">Uncharacterized protein</fullName>
    </submittedName>
</protein>
<organism evidence="1 2">
    <name type="scientific">Kickxella alabastrina</name>
    <dbReference type="NCBI Taxonomy" id="61397"/>
    <lineage>
        <taxon>Eukaryota</taxon>
        <taxon>Fungi</taxon>
        <taxon>Fungi incertae sedis</taxon>
        <taxon>Zoopagomycota</taxon>
        <taxon>Kickxellomycotina</taxon>
        <taxon>Kickxellomycetes</taxon>
        <taxon>Kickxellales</taxon>
        <taxon>Kickxellaceae</taxon>
        <taxon>Kickxella</taxon>
    </lineage>
</organism>
<comment type="caution">
    <text evidence="1">The sequence shown here is derived from an EMBL/GenBank/DDBJ whole genome shotgun (WGS) entry which is preliminary data.</text>
</comment>
<gene>
    <name evidence="1" type="ORF">LPJ66_004887</name>
</gene>
<keyword evidence="2" id="KW-1185">Reference proteome</keyword>